<organism evidence="1 2">
    <name type="scientific">Dactylosporangium darangshiense</name>
    <dbReference type="NCBI Taxonomy" id="579108"/>
    <lineage>
        <taxon>Bacteria</taxon>
        <taxon>Bacillati</taxon>
        <taxon>Actinomycetota</taxon>
        <taxon>Actinomycetes</taxon>
        <taxon>Micromonosporales</taxon>
        <taxon>Micromonosporaceae</taxon>
        <taxon>Dactylosporangium</taxon>
    </lineage>
</organism>
<comment type="caution">
    <text evidence="1">The sequence shown here is derived from an EMBL/GenBank/DDBJ whole genome shotgun (WGS) entry which is preliminary data.</text>
</comment>
<name>A0ABP8DW28_9ACTN</name>
<dbReference type="EMBL" id="BAABAT010000091">
    <property type="protein sequence ID" value="GAA4264042.1"/>
    <property type="molecule type" value="Genomic_DNA"/>
</dbReference>
<proteinExistence type="predicted"/>
<dbReference type="Proteomes" id="UP001500620">
    <property type="component" value="Unassembled WGS sequence"/>
</dbReference>
<keyword evidence="2" id="KW-1185">Reference proteome</keyword>
<reference evidence="2" key="1">
    <citation type="journal article" date="2019" name="Int. J. Syst. Evol. Microbiol.">
        <title>The Global Catalogue of Microorganisms (GCM) 10K type strain sequencing project: providing services to taxonomists for standard genome sequencing and annotation.</title>
        <authorList>
            <consortium name="The Broad Institute Genomics Platform"/>
            <consortium name="The Broad Institute Genome Sequencing Center for Infectious Disease"/>
            <person name="Wu L."/>
            <person name="Ma J."/>
        </authorList>
    </citation>
    <scope>NUCLEOTIDE SEQUENCE [LARGE SCALE GENOMIC DNA]</scope>
    <source>
        <strain evidence="2">JCM 17441</strain>
    </source>
</reference>
<sequence>MDGNAAETLAEQGGDGLGAQLALRRADDGGHPHTLRSPRRARMPVGSALADITVMIGIYIDGAF</sequence>
<evidence type="ECO:0000313" key="1">
    <source>
        <dbReference type="EMBL" id="GAA4264042.1"/>
    </source>
</evidence>
<gene>
    <name evidence="1" type="ORF">GCM10022255_114050</name>
</gene>
<evidence type="ECO:0000313" key="2">
    <source>
        <dbReference type="Proteomes" id="UP001500620"/>
    </source>
</evidence>
<protein>
    <submittedName>
        <fullName evidence="1">Uncharacterized protein</fullName>
    </submittedName>
</protein>
<accession>A0ABP8DW28</accession>